<dbReference type="Proteomes" id="UP000199495">
    <property type="component" value="Unassembled WGS sequence"/>
</dbReference>
<evidence type="ECO:0000313" key="3">
    <source>
        <dbReference type="Proteomes" id="UP000199495"/>
    </source>
</evidence>
<evidence type="ECO:0000259" key="1">
    <source>
        <dbReference type="SMART" id="SM00953"/>
    </source>
</evidence>
<dbReference type="OrthoDB" id="7257056at2"/>
<dbReference type="EMBL" id="FNCS01000023">
    <property type="protein sequence ID" value="SDH13236.1"/>
    <property type="molecule type" value="Genomic_DNA"/>
</dbReference>
<dbReference type="Pfam" id="PF08808">
    <property type="entry name" value="RES"/>
    <property type="match status" value="1"/>
</dbReference>
<protein>
    <submittedName>
        <fullName evidence="2">RES domain-containing protein</fullName>
    </submittedName>
</protein>
<name>A0A1G7ZX70_9HYPH</name>
<organism evidence="2 3">
    <name type="scientific">Pelagibacterium luteolum</name>
    <dbReference type="NCBI Taxonomy" id="440168"/>
    <lineage>
        <taxon>Bacteria</taxon>
        <taxon>Pseudomonadati</taxon>
        <taxon>Pseudomonadota</taxon>
        <taxon>Alphaproteobacteria</taxon>
        <taxon>Hyphomicrobiales</taxon>
        <taxon>Devosiaceae</taxon>
        <taxon>Pelagibacterium</taxon>
    </lineage>
</organism>
<keyword evidence="3" id="KW-1185">Reference proteome</keyword>
<feature type="domain" description="RES" evidence="1">
    <location>
        <begin position="50"/>
        <end position="187"/>
    </location>
</feature>
<gene>
    <name evidence="2" type="ORF">SAMN04487974_12350</name>
</gene>
<evidence type="ECO:0000313" key="2">
    <source>
        <dbReference type="EMBL" id="SDH13236.1"/>
    </source>
</evidence>
<dbReference type="RefSeq" id="WP_090599501.1">
    <property type="nucleotide sequence ID" value="NZ_FNCS01000023.1"/>
</dbReference>
<sequence length="228" mass="24752">MTPRKRTAPRGPSGLAPPPPEWLADISLPIDEIQAGQVLHRVHRSSLAPIFFGPGSNVPPTNRFDSASGRFGVLYAGLTLRSALAETLVRSPQRLTVAMTDIIGRSVFGLVSDRPMRIVRLYGSGLQTVGTDNSISTGPYEPCGLWSDALWDHSDRPDGLAYQSRHDSTEICFAIFERADLRLKAEGTHALSSMLRDVAAVLDSYGKSVSPPLLSGEMRNCPPNETKN</sequence>
<dbReference type="SMART" id="SM00953">
    <property type="entry name" value="RES"/>
    <property type="match status" value="1"/>
</dbReference>
<dbReference type="STRING" id="440168.SAMN04487974_12350"/>
<proteinExistence type="predicted"/>
<accession>A0A1G7ZX70</accession>
<dbReference type="AlphaFoldDB" id="A0A1G7ZX70"/>
<reference evidence="2 3" key="1">
    <citation type="submission" date="2016-10" db="EMBL/GenBank/DDBJ databases">
        <authorList>
            <person name="de Groot N.N."/>
        </authorList>
    </citation>
    <scope>NUCLEOTIDE SEQUENCE [LARGE SCALE GENOMIC DNA]</scope>
    <source>
        <strain evidence="2 3">CGMCC 1.10267</strain>
    </source>
</reference>
<dbReference type="InterPro" id="IPR014914">
    <property type="entry name" value="RES_dom"/>
</dbReference>